<comment type="caution">
    <text evidence="4">The sequence shown here is derived from an EMBL/GenBank/DDBJ whole genome shotgun (WGS) entry which is preliminary data.</text>
</comment>
<keyword evidence="1 2" id="KW-0413">Isomerase</keyword>
<proteinExistence type="inferred from homology"/>
<feature type="domain" description="Xylose isomerase-like TIM barrel" evidence="3">
    <location>
        <begin position="27"/>
        <end position="264"/>
    </location>
</feature>
<dbReference type="EMBL" id="JADBEK010000001">
    <property type="protein sequence ID" value="MBE1592119.1"/>
    <property type="molecule type" value="Genomic_DNA"/>
</dbReference>
<organism evidence="4 5">
    <name type="scientific">Nonomuraea angiospora</name>
    <dbReference type="NCBI Taxonomy" id="46172"/>
    <lineage>
        <taxon>Bacteria</taxon>
        <taxon>Bacillati</taxon>
        <taxon>Actinomycetota</taxon>
        <taxon>Actinomycetes</taxon>
        <taxon>Streptosporangiales</taxon>
        <taxon>Streptosporangiaceae</taxon>
        <taxon>Nonomuraea</taxon>
    </lineage>
</organism>
<dbReference type="InterPro" id="IPR050417">
    <property type="entry name" value="Sugar_Epim/Isomerase"/>
</dbReference>
<dbReference type="InterPro" id="IPR013022">
    <property type="entry name" value="Xyl_isomerase-like_TIM-brl"/>
</dbReference>
<comment type="similarity">
    <text evidence="2">Belongs to the hyi family.</text>
</comment>
<dbReference type="Pfam" id="PF01261">
    <property type="entry name" value="AP_endonuc_2"/>
    <property type="match status" value="1"/>
</dbReference>
<dbReference type="PIRSF" id="PIRSF006241">
    <property type="entry name" value="HyI"/>
    <property type="match status" value="1"/>
</dbReference>
<dbReference type="RefSeq" id="WP_192791713.1">
    <property type="nucleotide sequence ID" value="NZ_JADBEK010000001.1"/>
</dbReference>
<name>A0ABR9MGS9_9ACTN</name>
<dbReference type="PANTHER" id="PTHR43489">
    <property type="entry name" value="ISOMERASE"/>
    <property type="match status" value="1"/>
</dbReference>
<dbReference type="InterPro" id="IPR026040">
    <property type="entry name" value="HyI-like"/>
</dbReference>
<reference evidence="4 5" key="1">
    <citation type="submission" date="2020-10" db="EMBL/GenBank/DDBJ databases">
        <title>Sequencing the genomes of 1000 actinobacteria strains.</title>
        <authorList>
            <person name="Klenk H.-P."/>
        </authorList>
    </citation>
    <scope>NUCLEOTIDE SEQUENCE [LARGE SCALE GENOMIC DNA]</scope>
    <source>
        <strain evidence="4 5">DSM 43173</strain>
    </source>
</reference>
<evidence type="ECO:0000259" key="3">
    <source>
        <dbReference type="Pfam" id="PF01261"/>
    </source>
</evidence>
<sequence>MSLRYRGAPLAANVSILFTEHPYRERFAAAAAAGFGEVESWWPFGTPDPGPAEVDDLLAAIRHAGVRLVALNFWAGDMPAGERGVATDPQRSEELRRNLPALRAIAQETGCARFNLLVGRLAPETDRDAQIEHAVRAVAAAARELAGTGTVLLEPLSGLPEGAFPLITDLDVAAFRERVGEENVALLFDVYHLGANGVDVVAAAERSSGAVGHVQLADAPGRGAPGTGALPIAEAVDILIGHGYAGPIGCEYVPGRPTADTLGWVDR</sequence>
<dbReference type="PANTHER" id="PTHR43489:SF6">
    <property type="entry name" value="HYDROXYPYRUVATE ISOMERASE-RELATED"/>
    <property type="match status" value="1"/>
</dbReference>
<evidence type="ECO:0000313" key="4">
    <source>
        <dbReference type="EMBL" id="MBE1592119.1"/>
    </source>
</evidence>
<dbReference type="GO" id="GO:0008903">
    <property type="term" value="F:hydroxypyruvate isomerase activity"/>
    <property type="evidence" value="ECO:0007669"/>
    <property type="project" value="UniProtKB-EC"/>
</dbReference>
<dbReference type="InterPro" id="IPR036237">
    <property type="entry name" value="Xyl_isomerase-like_sf"/>
</dbReference>
<accession>A0ABR9MGS9</accession>
<dbReference type="Gene3D" id="3.20.20.150">
    <property type="entry name" value="Divalent-metal-dependent TIM barrel enzymes"/>
    <property type="match status" value="1"/>
</dbReference>
<keyword evidence="5" id="KW-1185">Reference proteome</keyword>
<dbReference type="EC" id="5.3.1.22" evidence="4"/>
<evidence type="ECO:0000256" key="2">
    <source>
        <dbReference type="PIRNR" id="PIRNR006241"/>
    </source>
</evidence>
<protein>
    <submittedName>
        <fullName evidence="4">Hydroxypyruvate isomerase</fullName>
        <ecNumber evidence="4">5.3.1.22</ecNumber>
    </submittedName>
</protein>
<dbReference type="SUPFAM" id="SSF51658">
    <property type="entry name" value="Xylose isomerase-like"/>
    <property type="match status" value="1"/>
</dbReference>
<evidence type="ECO:0000313" key="5">
    <source>
        <dbReference type="Proteomes" id="UP000633509"/>
    </source>
</evidence>
<evidence type="ECO:0000256" key="1">
    <source>
        <dbReference type="ARBA" id="ARBA00023235"/>
    </source>
</evidence>
<gene>
    <name evidence="4" type="ORF">H4W80_010377</name>
</gene>
<dbReference type="Proteomes" id="UP000633509">
    <property type="component" value="Unassembled WGS sequence"/>
</dbReference>